<evidence type="ECO:0000256" key="16">
    <source>
        <dbReference type="SAM" id="Phobius"/>
    </source>
</evidence>
<evidence type="ECO:0000256" key="2">
    <source>
        <dbReference type="ARBA" id="ARBA00022536"/>
    </source>
</evidence>
<dbReference type="InterPro" id="IPR001881">
    <property type="entry name" value="EGF-like_Ca-bd_dom"/>
</dbReference>
<feature type="region of interest" description="Disordered" evidence="15">
    <location>
        <begin position="93"/>
        <end position="167"/>
    </location>
</feature>
<dbReference type="GO" id="GO:0005509">
    <property type="term" value="F:calcium ion binding"/>
    <property type="evidence" value="ECO:0007669"/>
    <property type="project" value="InterPro"/>
</dbReference>
<dbReference type="Proteomes" id="UP000694720">
    <property type="component" value="Unplaced"/>
</dbReference>
<keyword evidence="3 16" id="KW-0812">Transmembrane</keyword>
<feature type="disulfide bond" evidence="14">
    <location>
        <begin position="508"/>
        <end position="517"/>
    </location>
</feature>
<dbReference type="SMART" id="SM00179">
    <property type="entry name" value="EGF_CA"/>
    <property type="match status" value="4"/>
</dbReference>
<dbReference type="InterPro" id="IPR018097">
    <property type="entry name" value="EGF_Ca-bd_CS"/>
</dbReference>
<dbReference type="InterPro" id="IPR000152">
    <property type="entry name" value="EGF-type_Asp/Asn_hydroxyl_site"/>
</dbReference>
<evidence type="ECO:0000256" key="1">
    <source>
        <dbReference type="ARBA" id="ARBA00004479"/>
    </source>
</evidence>
<evidence type="ECO:0000256" key="15">
    <source>
        <dbReference type="SAM" id="MobiDB-lite"/>
    </source>
</evidence>
<dbReference type="InterPro" id="IPR051022">
    <property type="entry name" value="Notch_Cell-Fate_Det"/>
</dbReference>
<dbReference type="PROSITE" id="PS00010">
    <property type="entry name" value="ASX_HYDROXYL"/>
    <property type="match status" value="2"/>
</dbReference>
<sequence length="691" mass="73397">MKQVMQDLQTEEAGAGDSRRASSLKYALSVHGIYMRSEVGSRLVRRAEVGRRVSGAGRESGHARWRITAAHNWPTLYSLLPFRLPQFPPSIGESELPRRLAPRPARGGPAPPPGPSAESVGSSLALRPGARRLPARGKNREGRGALGWERSGDLRPGAATGEIGRGRGNKSCGESGVGGGDCSMPGTGPCVAFVLEVASSRCPHPRPRLLLRPDLALHCPSFTPLPQSPLMVPVCGRLASSNLSRPALLLPPPPSSIWTPLSPLSYCHSEPESVPLSLRLAASQPVLSHRCPHIRRPIRPSLLGLALTMPSGCRCLHLVCLLCILGAPVKPVRADDCSSHCDLAHGCCAPDGSCRCDPGWEGLHCERCVRMPGCQHGTCHQPWQCICHSGWAGKFCDKDEHVCTTQSPCRNGGQCVYDGGGEYHCVCPPGFHGRDCERKEGPCEQAGSPCRNGGQCQDDQGFALNYTCRCLAGFVGAHCEVNVDDCLMRPCANGATCLDGINRFSCLCPEGFAGRFCTINLDDCASRPCQRGARCRDRVHDFDCLCPSGYGGKTCELVLPVPDPATTADIPPGPTLAVVVPATGPIPHSAGAGLLRISVKEVVRRQEAGLGESSLVAVVVFGAVTATLVLSTVLLTLRAWRRGVCPPGPCCYPAPHYAPARQDQECQVSMLPAGLPLPPDLPPEPGKTTAL</sequence>
<proteinExistence type="predicted"/>
<feature type="domain" description="EGF-like" evidence="17">
    <location>
        <begin position="520"/>
        <end position="556"/>
    </location>
</feature>
<keyword evidence="7 16" id="KW-1133">Transmembrane helix</keyword>
<dbReference type="PANTHER" id="PTHR24049:SF38">
    <property type="entry name" value="DELTA-LIKE PROTEIN"/>
    <property type="match status" value="1"/>
</dbReference>
<evidence type="ECO:0000256" key="13">
    <source>
        <dbReference type="ARBA" id="ARBA00078815"/>
    </source>
</evidence>
<feature type="transmembrane region" description="Helical" evidence="16">
    <location>
        <begin position="615"/>
        <end position="637"/>
    </location>
</feature>
<protein>
    <recommendedName>
        <fullName evidence="12">Protein delta homolog 2</fullName>
    </recommendedName>
    <alternativeName>
        <fullName evidence="13">Epidermal growth factor-like protein 9</fullName>
    </alternativeName>
</protein>
<dbReference type="InterPro" id="IPR000742">
    <property type="entry name" value="EGF"/>
</dbReference>
<keyword evidence="8 16" id="KW-0472">Membrane</keyword>
<gene>
    <name evidence="18" type="primary">DLK2</name>
</gene>
<evidence type="ECO:0000256" key="14">
    <source>
        <dbReference type="PROSITE-ProRule" id="PRU00076"/>
    </source>
</evidence>
<comment type="function">
    <text evidence="11">Regulates adipogenesis.</text>
</comment>
<evidence type="ECO:0000313" key="18">
    <source>
        <dbReference type="Ensembl" id="ENSSSCP00035040742.1"/>
    </source>
</evidence>
<dbReference type="CDD" id="cd00054">
    <property type="entry name" value="EGF_CA"/>
    <property type="match status" value="4"/>
</dbReference>
<dbReference type="FunFam" id="2.10.25.10:FF:000263">
    <property type="entry name" value="Protein delta homolog 2"/>
    <property type="match status" value="1"/>
</dbReference>
<feature type="domain" description="EGF-like" evidence="17">
    <location>
        <begin position="399"/>
        <end position="437"/>
    </location>
</feature>
<dbReference type="Ensembl" id="ENSSSCT00040026513.1">
    <property type="protein sequence ID" value="ENSSSCP00040011212.1"/>
    <property type="gene ID" value="ENSSSCG00040019455.1"/>
</dbReference>
<dbReference type="Pfam" id="PF21700">
    <property type="entry name" value="EGF_DL_JAG"/>
    <property type="match status" value="1"/>
</dbReference>
<dbReference type="AlphaFoldDB" id="A0A8D1AX43"/>
<dbReference type="GO" id="GO:0045746">
    <property type="term" value="P:negative regulation of Notch signaling pathway"/>
    <property type="evidence" value="ECO:0007669"/>
    <property type="project" value="UniProtKB-ARBA"/>
</dbReference>
<dbReference type="FunFam" id="2.10.25.10:FF:000334">
    <property type="entry name" value="protein delta homolog 2 isoform X1"/>
    <property type="match status" value="1"/>
</dbReference>
<feature type="disulfide bond" evidence="14">
    <location>
        <begin position="470"/>
        <end position="479"/>
    </location>
</feature>
<evidence type="ECO:0000256" key="10">
    <source>
        <dbReference type="ARBA" id="ARBA00023180"/>
    </source>
</evidence>
<feature type="disulfide bond" evidence="14">
    <location>
        <begin position="546"/>
        <end position="555"/>
    </location>
</feature>
<comment type="caution">
    <text evidence="14">Lacks conserved residue(s) required for the propagation of feature annotation.</text>
</comment>
<name>A0A8D1AX43_PIG</name>
<dbReference type="FunFam" id="2.10.25.10:FF:000118">
    <property type="entry name" value="protein delta homolog 2"/>
    <property type="match status" value="2"/>
</dbReference>
<dbReference type="Gene3D" id="2.10.25.10">
    <property type="entry name" value="Laminin"/>
    <property type="match status" value="5"/>
</dbReference>
<feature type="disulfide bond" evidence="14">
    <location>
        <begin position="356"/>
        <end position="365"/>
    </location>
</feature>
<keyword evidence="9 14" id="KW-1015">Disulfide bond</keyword>
<dbReference type="SMART" id="SM00181">
    <property type="entry name" value="EGF"/>
    <property type="match status" value="6"/>
</dbReference>
<feature type="region of interest" description="Disordered" evidence="15">
    <location>
        <begin position="1"/>
        <end position="21"/>
    </location>
</feature>
<keyword evidence="2 14" id="KW-0245">EGF-like domain</keyword>
<feature type="domain" description="EGF-like" evidence="17">
    <location>
        <begin position="482"/>
        <end position="518"/>
    </location>
</feature>
<feature type="disulfide bond" evidence="14">
    <location>
        <begin position="427"/>
        <end position="436"/>
    </location>
</feature>
<dbReference type="GO" id="GO:0016020">
    <property type="term" value="C:membrane"/>
    <property type="evidence" value="ECO:0007669"/>
    <property type="project" value="UniProtKB-SubCell"/>
</dbReference>
<dbReference type="Ensembl" id="ENSSSCT00035096699.1">
    <property type="protein sequence ID" value="ENSSSCP00035040742.1"/>
    <property type="gene ID" value="ENSSSCG00035071493.1"/>
</dbReference>
<evidence type="ECO:0000256" key="7">
    <source>
        <dbReference type="ARBA" id="ARBA00022989"/>
    </source>
</evidence>
<comment type="subcellular location">
    <subcellularLocation>
        <location evidence="1">Membrane</location>
        <topology evidence="1">Single-pass type I membrane protein</topology>
    </subcellularLocation>
</comment>
<feature type="compositionally biased region" description="Low complexity" evidence="15">
    <location>
        <begin position="116"/>
        <end position="128"/>
    </location>
</feature>
<dbReference type="PROSITE" id="PS01187">
    <property type="entry name" value="EGF_CA"/>
    <property type="match status" value="1"/>
</dbReference>
<evidence type="ECO:0000256" key="3">
    <source>
        <dbReference type="ARBA" id="ARBA00022692"/>
    </source>
</evidence>
<evidence type="ECO:0000256" key="11">
    <source>
        <dbReference type="ARBA" id="ARBA00060273"/>
    </source>
</evidence>
<organism evidence="18 19">
    <name type="scientific">Sus scrofa</name>
    <name type="common">Pig</name>
    <dbReference type="NCBI Taxonomy" id="9823"/>
    <lineage>
        <taxon>Eukaryota</taxon>
        <taxon>Metazoa</taxon>
        <taxon>Chordata</taxon>
        <taxon>Craniata</taxon>
        <taxon>Vertebrata</taxon>
        <taxon>Euteleostomi</taxon>
        <taxon>Mammalia</taxon>
        <taxon>Eutheria</taxon>
        <taxon>Laurasiatheria</taxon>
        <taxon>Artiodactyla</taxon>
        <taxon>Suina</taxon>
        <taxon>Suidae</taxon>
        <taxon>Sus</taxon>
    </lineage>
</organism>
<evidence type="ECO:0000256" key="6">
    <source>
        <dbReference type="ARBA" id="ARBA00022837"/>
    </source>
</evidence>
<evidence type="ECO:0000256" key="8">
    <source>
        <dbReference type="ARBA" id="ARBA00023136"/>
    </source>
</evidence>
<accession>A0A8D1AX43</accession>
<dbReference type="PROSITE" id="PS00022">
    <property type="entry name" value="EGF_1"/>
    <property type="match status" value="6"/>
</dbReference>
<feature type="domain" description="EGF-like" evidence="17">
    <location>
        <begin position="439"/>
        <end position="480"/>
    </location>
</feature>
<evidence type="ECO:0000256" key="12">
    <source>
        <dbReference type="ARBA" id="ARBA00072388"/>
    </source>
</evidence>
<dbReference type="Pfam" id="PF00008">
    <property type="entry name" value="EGF"/>
    <property type="match status" value="3"/>
</dbReference>
<reference evidence="18" key="1">
    <citation type="submission" date="2025-05" db="UniProtKB">
        <authorList>
            <consortium name="Ensembl"/>
        </authorList>
    </citation>
    <scope>IDENTIFICATION</scope>
</reference>
<dbReference type="PROSITE" id="PS50026">
    <property type="entry name" value="EGF_3"/>
    <property type="match status" value="5"/>
</dbReference>
<feature type="domain" description="EGF-like" evidence="17">
    <location>
        <begin position="333"/>
        <end position="366"/>
    </location>
</feature>
<evidence type="ECO:0000256" key="9">
    <source>
        <dbReference type="ARBA" id="ARBA00023157"/>
    </source>
</evidence>
<dbReference type="InterPro" id="IPR013032">
    <property type="entry name" value="EGF-like_CS"/>
</dbReference>
<dbReference type="FunFam" id="2.10.25.10:FF:000018">
    <property type="entry name" value="Delta-like 1"/>
    <property type="match status" value="1"/>
</dbReference>
<evidence type="ECO:0000256" key="5">
    <source>
        <dbReference type="ARBA" id="ARBA00022737"/>
    </source>
</evidence>
<keyword evidence="6" id="KW-0106">Calcium</keyword>
<dbReference type="SUPFAM" id="SSF57196">
    <property type="entry name" value="EGF/Laminin"/>
    <property type="match status" value="4"/>
</dbReference>
<keyword evidence="4" id="KW-0732">Signal</keyword>
<keyword evidence="10" id="KW-0325">Glycoprotein</keyword>
<dbReference type="PROSITE" id="PS01186">
    <property type="entry name" value="EGF_2"/>
    <property type="match status" value="5"/>
</dbReference>
<dbReference type="Proteomes" id="UP000694722">
    <property type="component" value="Unplaced"/>
</dbReference>
<keyword evidence="5" id="KW-0677">Repeat</keyword>
<evidence type="ECO:0000313" key="19">
    <source>
        <dbReference type="Proteomes" id="UP000694720"/>
    </source>
</evidence>
<dbReference type="PANTHER" id="PTHR24049">
    <property type="entry name" value="CRUMBS FAMILY MEMBER"/>
    <property type="match status" value="1"/>
</dbReference>
<dbReference type="Pfam" id="PF12661">
    <property type="entry name" value="hEGF"/>
    <property type="match status" value="1"/>
</dbReference>
<evidence type="ECO:0000259" key="17">
    <source>
        <dbReference type="PROSITE" id="PS50026"/>
    </source>
</evidence>
<evidence type="ECO:0000256" key="4">
    <source>
        <dbReference type="ARBA" id="ARBA00022729"/>
    </source>
</evidence>